<protein>
    <recommendedName>
        <fullName evidence="2">Integrase catalytic domain-containing protein</fullName>
    </recommendedName>
</protein>
<dbReference type="PANTHER" id="PTHR37984">
    <property type="entry name" value="PROTEIN CBG26694"/>
    <property type="match status" value="1"/>
</dbReference>
<evidence type="ECO:0000313" key="4">
    <source>
        <dbReference type="Proteomes" id="UP000887568"/>
    </source>
</evidence>
<feature type="region of interest" description="Disordered" evidence="1">
    <location>
        <begin position="247"/>
        <end position="274"/>
    </location>
</feature>
<feature type="domain" description="Integrase catalytic" evidence="2">
    <location>
        <begin position="1"/>
        <end position="125"/>
    </location>
</feature>
<proteinExistence type="predicted"/>
<dbReference type="InterPro" id="IPR050951">
    <property type="entry name" value="Retrovirus_Pol_polyprotein"/>
</dbReference>
<organism evidence="3 4">
    <name type="scientific">Patiria miniata</name>
    <name type="common">Bat star</name>
    <name type="synonym">Asterina miniata</name>
    <dbReference type="NCBI Taxonomy" id="46514"/>
    <lineage>
        <taxon>Eukaryota</taxon>
        <taxon>Metazoa</taxon>
        <taxon>Echinodermata</taxon>
        <taxon>Eleutherozoa</taxon>
        <taxon>Asterozoa</taxon>
        <taxon>Asteroidea</taxon>
        <taxon>Valvatacea</taxon>
        <taxon>Valvatida</taxon>
        <taxon>Asterinidae</taxon>
        <taxon>Patiria</taxon>
    </lineage>
</organism>
<dbReference type="OMA" id="TEMCHIL"/>
<keyword evidence="4" id="KW-1185">Reference proteome</keyword>
<dbReference type="OrthoDB" id="425619at2759"/>
<reference evidence="3" key="1">
    <citation type="submission" date="2022-11" db="UniProtKB">
        <authorList>
            <consortium name="EnsemblMetazoa"/>
        </authorList>
    </citation>
    <scope>IDENTIFICATION</scope>
</reference>
<sequence length="274" mass="31310">MEAFALPDATAIAVAHKLVNEIVCRFGVPQELHSDQGTNFESGVFCKMCQILGISKTRTTAYNPKSDGMVERFNKTLINIVAVLIDPMRRQKDWDEFLPYATFAYRCTPHESTGETPNMMILGREVTIPVDLVTGCPEIEEDTTVDFAERLRSNMQDAHKRARECLGKSARRQKKNYDRKASEHGLREGQLVWLHNPAKKRHMSPKLQLRWEGPWLILKKLLDVTVRIQPKQGGKPKVVHVDRLKPCVSPNKWEDQSRDEVAKKPPPRTDNSSR</sequence>
<dbReference type="EnsemblMetazoa" id="XM_038189234.1">
    <property type="protein sequence ID" value="XP_038045162.1"/>
    <property type="gene ID" value="LOC119719738"/>
</dbReference>
<name>A0A913Z0H2_PATMI</name>
<dbReference type="PANTHER" id="PTHR37984:SF15">
    <property type="entry name" value="INTEGRASE CATALYTIC DOMAIN-CONTAINING PROTEIN"/>
    <property type="match status" value="1"/>
</dbReference>
<dbReference type="InterPro" id="IPR001584">
    <property type="entry name" value="Integrase_cat-core"/>
</dbReference>
<evidence type="ECO:0000256" key="1">
    <source>
        <dbReference type="SAM" id="MobiDB-lite"/>
    </source>
</evidence>
<dbReference type="GO" id="GO:0015074">
    <property type="term" value="P:DNA integration"/>
    <property type="evidence" value="ECO:0007669"/>
    <property type="project" value="InterPro"/>
</dbReference>
<dbReference type="GO" id="GO:0003676">
    <property type="term" value="F:nucleic acid binding"/>
    <property type="evidence" value="ECO:0007669"/>
    <property type="project" value="InterPro"/>
</dbReference>
<dbReference type="FunFam" id="3.30.420.10:FF:000032">
    <property type="entry name" value="Retrovirus-related Pol polyprotein from transposon 297-like Protein"/>
    <property type="match status" value="1"/>
</dbReference>
<evidence type="ECO:0000259" key="2">
    <source>
        <dbReference type="PROSITE" id="PS50994"/>
    </source>
</evidence>
<dbReference type="GeneID" id="119719738"/>
<dbReference type="InterPro" id="IPR036397">
    <property type="entry name" value="RNaseH_sf"/>
</dbReference>
<dbReference type="Gene3D" id="3.30.420.10">
    <property type="entry name" value="Ribonuclease H-like superfamily/Ribonuclease H"/>
    <property type="match status" value="1"/>
</dbReference>
<dbReference type="Pfam" id="PF22938">
    <property type="entry name" value="Integrase_p58_C"/>
    <property type="match status" value="1"/>
</dbReference>
<dbReference type="InterPro" id="IPR012337">
    <property type="entry name" value="RNaseH-like_sf"/>
</dbReference>
<dbReference type="AlphaFoldDB" id="A0A913Z0H2"/>
<dbReference type="Proteomes" id="UP000887568">
    <property type="component" value="Unplaced"/>
</dbReference>
<dbReference type="InterPro" id="IPR054465">
    <property type="entry name" value="Integrase_p58-like_C"/>
</dbReference>
<feature type="compositionally biased region" description="Basic and acidic residues" evidence="1">
    <location>
        <begin position="252"/>
        <end position="263"/>
    </location>
</feature>
<dbReference type="SUPFAM" id="SSF53098">
    <property type="entry name" value="Ribonuclease H-like"/>
    <property type="match status" value="1"/>
</dbReference>
<accession>A0A913Z0H2</accession>
<dbReference type="RefSeq" id="XP_038045162.1">
    <property type="nucleotide sequence ID" value="XM_038189234.1"/>
</dbReference>
<evidence type="ECO:0000313" key="3">
    <source>
        <dbReference type="EnsemblMetazoa" id="XP_038045162.1"/>
    </source>
</evidence>
<dbReference type="PROSITE" id="PS50994">
    <property type="entry name" value="INTEGRASE"/>
    <property type="match status" value="1"/>
</dbReference>